<sequence length="122" mass="12959">MKKLLTIAVLAGSVLYLSPAPAAAAEAEAVYKFYCAQCHGLTGKGDGPNVTKDFPVSPRNFNDAGEMNKLTNADLKNVILDGGPSVSKSPMMPPWTKTLTEDDVDGLVQYLRVLCNCEGKPG</sequence>
<keyword evidence="1" id="KW-0349">Heme</keyword>
<dbReference type="GO" id="GO:0020037">
    <property type="term" value="F:heme binding"/>
    <property type="evidence" value="ECO:0007669"/>
    <property type="project" value="InterPro"/>
</dbReference>
<dbReference type="GO" id="GO:0046872">
    <property type="term" value="F:metal ion binding"/>
    <property type="evidence" value="ECO:0007669"/>
    <property type="project" value="UniProtKB-KW"/>
</dbReference>
<dbReference type="EMBL" id="UOEM01000004">
    <property type="protein sequence ID" value="VAW10099.1"/>
    <property type="molecule type" value="Genomic_DNA"/>
</dbReference>
<dbReference type="Pfam" id="PF13442">
    <property type="entry name" value="Cytochrome_CBB3"/>
    <property type="match status" value="1"/>
</dbReference>
<evidence type="ECO:0000256" key="3">
    <source>
        <dbReference type="ARBA" id="ARBA00023004"/>
    </source>
</evidence>
<dbReference type="InterPro" id="IPR009056">
    <property type="entry name" value="Cyt_c-like_dom"/>
</dbReference>
<organism evidence="5">
    <name type="scientific">hydrothermal vent metagenome</name>
    <dbReference type="NCBI Taxonomy" id="652676"/>
    <lineage>
        <taxon>unclassified sequences</taxon>
        <taxon>metagenomes</taxon>
        <taxon>ecological metagenomes</taxon>
    </lineage>
</organism>
<feature type="domain" description="Cytochrome c" evidence="4">
    <location>
        <begin position="22"/>
        <end position="115"/>
    </location>
</feature>
<dbReference type="AlphaFoldDB" id="A0A3B0TD80"/>
<dbReference type="PROSITE" id="PS51007">
    <property type="entry name" value="CYTC"/>
    <property type="match status" value="1"/>
</dbReference>
<gene>
    <name evidence="5" type="ORF">MNBD_ALPHA09-1100</name>
</gene>
<reference evidence="5" key="1">
    <citation type="submission" date="2018-06" db="EMBL/GenBank/DDBJ databases">
        <authorList>
            <person name="Zhirakovskaya E."/>
        </authorList>
    </citation>
    <scope>NUCLEOTIDE SEQUENCE</scope>
</reference>
<evidence type="ECO:0000259" key="4">
    <source>
        <dbReference type="PROSITE" id="PS51007"/>
    </source>
</evidence>
<dbReference type="GO" id="GO:0009055">
    <property type="term" value="F:electron transfer activity"/>
    <property type="evidence" value="ECO:0007669"/>
    <property type="project" value="InterPro"/>
</dbReference>
<protein>
    <recommendedName>
        <fullName evidence="4">Cytochrome c domain-containing protein</fullName>
    </recommendedName>
</protein>
<keyword evidence="3" id="KW-0408">Iron</keyword>
<name>A0A3B0TD80_9ZZZZ</name>
<evidence type="ECO:0000313" key="5">
    <source>
        <dbReference type="EMBL" id="VAW10099.1"/>
    </source>
</evidence>
<evidence type="ECO:0000256" key="2">
    <source>
        <dbReference type="ARBA" id="ARBA00022723"/>
    </source>
</evidence>
<evidence type="ECO:0000256" key="1">
    <source>
        <dbReference type="ARBA" id="ARBA00022617"/>
    </source>
</evidence>
<dbReference type="InterPro" id="IPR036909">
    <property type="entry name" value="Cyt_c-like_dom_sf"/>
</dbReference>
<proteinExistence type="predicted"/>
<accession>A0A3B0TD80</accession>
<keyword evidence="2" id="KW-0479">Metal-binding</keyword>
<dbReference type="SUPFAM" id="SSF46626">
    <property type="entry name" value="Cytochrome c"/>
    <property type="match status" value="1"/>
</dbReference>
<dbReference type="Gene3D" id="1.10.760.10">
    <property type="entry name" value="Cytochrome c-like domain"/>
    <property type="match status" value="1"/>
</dbReference>